<gene>
    <name evidence="2" type="ORF">SMACR_04051</name>
</gene>
<evidence type="ECO:0000256" key="1">
    <source>
        <dbReference type="SAM" id="MobiDB-lite"/>
    </source>
</evidence>
<sequence>MPPTTSTTTTEPTMLPTSSAPTATGTTPSCTPSGGTKRNKKIILVDPKRKEANKAFLQSVRDAGLRHRNGEPRHIRVYDWRVLEELKEEEKRCGKSGRECDEIKLDMRRSGSIWRRYWVGLT</sequence>
<protein>
    <submittedName>
        <fullName evidence="2">Uncharacterized protein</fullName>
    </submittedName>
</protein>
<feature type="compositionally biased region" description="Low complexity" evidence="1">
    <location>
        <begin position="1"/>
        <end position="36"/>
    </location>
</feature>
<evidence type="ECO:0000313" key="3">
    <source>
        <dbReference type="Proteomes" id="UP000433876"/>
    </source>
</evidence>
<dbReference type="AlphaFoldDB" id="A0A8S8ZX01"/>
<name>A0A8S8ZX01_SORMA</name>
<evidence type="ECO:0000313" key="2">
    <source>
        <dbReference type="EMBL" id="KAA8633576.1"/>
    </source>
</evidence>
<dbReference type="EMBL" id="NMPR01000035">
    <property type="protein sequence ID" value="KAA8633576.1"/>
    <property type="molecule type" value="Genomic_DNA"/>
</dbReference>
<organism evidence="2 3">
    <name type="scientific">Sordaria macrospora</name>
    <dbReference type="NCBI Taxonomy" id="5147"/>
    <lineage>
        <taxon>Eukaryota</taxon>
        <taxon>Fungi</taxon>
        <taxon>Dikarya</taxon>
        <taxon>Ascomycota</taxon>
        <taxon>Pezizomycotina</taxon>
        <taxon>Sordariomycetes</taxon>
        <taxon>Sordariomycetidae</taxon>
        <taxon>Sordariales</taxon>
        <taxon>Sordariaceae</taxon>
        <taxon>Sordaria</taxon>
    </lineage>
</organism>
<reference evidence="2 3" key="1">
    <citation type="submission" date="2017-07" db="EMBL/GenBank/DDBJ databases">
        <title>Genome sequence of the Sordaria macrospora wild type strain R19027.</title>
        <authorList>
            <person name="Nowrousian M."/>
            <person name="Teichert I."/>
            <person name="Kueck U."/>
        </authorList>
    </citation>
    <scope>NUCLEOTIDE SEQUENCE [LARGE SCALE GENOMIC DNA]</scope>
    <source>
        <strain evidence="2 3">R19027</strain>
        <tissue evidence="2">Mycelium</tissue>
    </source>
</reference>
<comment type="caution">
    <text evidence="2">The sequence shown here is derived from an EMBL/GenBank/DDBJ whole genome shotgun (WGS) entry which is preliminary data.</text>
</comment>
<dbReference type="Proteomes" id="UP000433876">
    <property type="component" value="Unassembled WGS sequence"/>
</dbReference>
<accession>A0A8S8ZX01</accession>
<proteinExistence type="predicted"/>
<feature type="region of interest" description="Disordered" evidence="1">
    <location>
        <begin position="1"/>
        <end position="39"/>
    </location>
</feature>
<dbReference type="VEuPathDB" id="FungiDB:SMAC_04051"/>